<feature type="domain" description="GGDEF" evidence="3">
    <location>
        <begin position="306"/>
        <end position="439"/>
    </location>
</feature>
<dbReference type="GO" id="GO:0071111">
    <property type="term" value="F:cyclic-guanylate-specific phosphodiesterase activity"/>
    <property type="evidence" value="ECO:0007669"/>
    <property type="project" value="InterPro"/>
</dbReference>
<dbReference type="InterPro" id="IPR000160">
    <property type="entry name" value="GGDEF_dom"/>
</dbReference>
<evidence type="ECO:0000259" key="2">
    <source>
        <dbReference type="PROSITE" id="PS50883"/>
    </source>
</evidence>
<dbReference type="InterPro" id="IPR029787">
    <property type="entry name" value="Nucleotide_cyclase"/>
</dbReference>
<dbReference type="SUPFAM" id="SSF141868">
    <property type="entry name" value="EAL domain-like"/>
    <property type="match status" value="1"/>
</dbReference>
<dbReference type="InterPro" id="IPR000014">
    <property type="entry name" value="PAS"/>
</dbReference>
<dbReference type="InterPro" id="IPR050706">
    <property type="entry name" value="Cyclic-di-GMP_PDE-like"/>
</dbReference>
<proteinExistence type="predicted"/>
<dbReference type="PANTHER" id="PTHR33121">
    <property type="entry name" value="CYCLIC DI-GMP PHOSPHODIESTERASE PDEF"/>
    <property type="match status" value="1"/>
</dbReference>
<dbReference type="STRING" id="465721.ACG33_10430"/>
<dbReference type="PROSITE" id="PS50883">
    <property type="entry name" value="EAL"/>
    <property type="match status" value="1"/>
</dbReference>
<evidence type="ECO:0008006" key="6">
    <source>
        <dbReference type="Google" id="ProtNLM"/>
    </source>
</evidence>
<dbReference type="Pfam" id="PF00989">
    <property type="entry name" value="PAS"/>
    <property type="match status" value="1"/>
</dbReference>
<dbReference type="Gene3D" id="3.30.70.270">
    <property type="match status" value="1"/>
</dbReference>
<dbReference type="Pfam" id="PF00563">
    <property type="entry name" value="EAL"/>
    <property type="match status" value="1"/>
</dbReference>
<dbReference type="EMBL" id="CP011971">
    <property type="protein sequence ID" value="AMN47506.1"/>
    <property type="molecule type" value="Genomic_DNA"/>
</dbReference>
<dbReference type="InterPro" id="IPR013767">
    <property type="entry name" value="PAS_fold"/>
</dbReference>
<dbReference type="SMART" id="SM00052">
    <property type="entry name" value="EAL"/>
    <property type="match status" value="1"/>
</dbReference>
<dbReference type="SUPFAM" id="SSF55073">
    <property type="entry name" value="Nucleotide cyclase"/>
    <property type="match status" value="1"/>
</dbReference>
<dbReference type="PANTHER" id="PTHR33121:SF23">
    <property type="entry name" value="CYCLIC DI-GMP PHOSPHODIESTERASE PDEB"/>
    <property type="match status" value="1"/>
</dbReference>
<dbReference type="SMART" id="SM00267">
    <property type="entry name" value="GGDEF"/>
    <property type="match status" value="1"/>
</dbReference>
<accession>A0A127FAQ8</accession>
<dbReference type="InterPro" id="IPR043128">
    <property type="entry name" value="Rev_trsase/Diguanyl_cyclase"/>
</dbReference>
<evidence type="ECO:0000256" key="1">
    <source>
        <dbReference type="SAM" id="MobiDB-lite"/>
    </source>
</evidence>
<dbReference type="AlphaFoldDB" id="A0A127FAQ8"/>
<evidence type="ECO:0000313" key="4">
    <source>
        <dbReference type="EMBL" id="AMN47506.1"/>
    </source>
</evidence>
<gene>
    <name evidence="4" type="ORF">ACG33_10430</name>
</gene>
<evidence type="ECO:0000259" key="3">
    <source>
        <dbReference type="PROSITE" id="PS50887"/>
    </source>
</evidence>
<dbReference type="NCBIfam" id="TIGR00229">
    <property type="entry name" value="sensory_box"/>
    <property type="match status" value="1"/>
</dbReference>
<name>A0A127FAQ8_STEDE</name>
<dbReference type="InterPro" id="IPR035965">
    <property type="entry name" value="PAS-like_dom_sf"/>
</dbReference>
<dbReference type="CDD" id="cd01948">
    <property type="entry name" value="EAL"/>
    <property type="match status" value="1"/>
</dbReference>
<protein>
    <recommendedName>
        <fullName evidence="6">Diguanylate cyclase</fullName>
    </recommendedName>
</protein>
<organism evidence="4 5">
    <name type="scientific">Steroidobacter denitrificans</name>
    <dbReference type="NCBI Taxonomy" id="465721"/>
    <lineage>
        <taxon>Bacteria</taxon>
        <taxon>Pseudomonadati</taxon>
        <taxon>Pseudomonadota</taxon>
        <taxon>Gammaproteobacteria</taxon>
        <taxon>Steroidobacterales</taxon>
        <taxon>Steroidobacteraceae</taxon>
        <taxon>Steroidobacter</taxon>
    </lineage>
</organism>
<dbReference type="Gene3D" id="3.30.450.20">
    <property type="entry name" value="PAS domain"/>
    <property type="match status" value="1"/>
</dbReference>
<keyword evidence="5" id="KW-1185">Reference proteome</keyword>
<feature type="domain" description="EAL" evidence="2">
    <location>
        <begin position="450"/>
        <end position="691"/>
    </location>
</feature>
<dbReference type="InterPro" id="IPR035919">
    <property type="entry name" value="EAL_sf"/>
</dbReference>
<dbReference type="InterPro" id="IPR001633">
    <property type="entry name" value="EAL_dom"/>
</dbReference>
<dbReference type="Pfam" id="PF00990">
    <property type="entry name" value="GGDEF"/>
    <property type="match status" value="1"/>
</dbReference>
<dbReference type="Proteomes" id="UP000070250">
    <property type="component" value="Chromosome"/>
</dbReference>
<feature type="region of interest" description="Disordered" evidence="1">
    <location>
        <begin position="425"/>
        <end position="447"/>
    </location>
</feature>
<reference evidence="4 5" key="1">
    <citation type="submission" date="2015-06" db="EMBL/GenBank/DDBJ databases">
        <title>A Comprehensive Approach to Explore the Metabolic and Phylogenetic Diversity of Bacterial Steroid Degradation in the Environment: Testosterone as an Example.</title>
        <authorList>
            <person name="Yang F.-C."/>
            <person name="Chen Y.-L."/>
            <person name="Yu C.-P."/>
            <person name="Tang S.-L."/>
            <person name="Wang P.-H."/>
            <person name="Ismail W."/>
            <person name="Wang C.-H."/>
            <person name="Yang C.-Y."/>
            <person name="Chiang Y.-R."/>
        </authorList>
    </citation>
    <scope>NUCLEOTIDE SEQUENCE [LARGE SCALE GENOMIC DNA]</scope>
    <source>
        <strain evidence="4 5">DSM 18526</strain>
    </source>
</reference>
<feature type="compositionally biased region" description="Basic and acidic residues" evidence="1">
    <location>
        <begin position="436"/>
        <end position="445"/>
    </location>
</feature>
<dbReference type="CDD" id="cd00130">
    <property type="entry name" value="PAS"/>
    <property type="match status" value="1"/>
</dbReference>
<sequence length="691" mass="76117">MRIDWRTILAEQSAVPMIVLTRHQDNVEAINSTLRNAGHAARCHWIRELNDLGDALMQINAYLLIAFAGPDPEDSAKIMSVCRQFGSDMPVLIARDQVDEDIIASAMQQGARDVVTLIHPARLQAVVTRELEAHRQARALNSTIRSAREYREQLKSFMAGSADAIAHVQEGIVVDVNPAWLELYGYAEANDVVGTPLMDAFDPEAHAALKGALVACSQGKWADHNLRASGLLSDGSSVSLEMELSATEFEGEPAVRLCIAANKRDAGNLNEQLSQALQRDAATGALQRRFFLEHLGTTLSQPIKAGVRQLLAIEPDKFDTLMEEIGPLGIEEFVGQFAGLVGEARAPGDLFGRFGDGTLMLLMERGTTGDIETWAEHLIRKAGAQVFRIGDKQISCTCSIGIGTIDPRSPDTGAAIATALAARRNAEQDGGARTASIDRRDEDTRQQATDELWGRSIRAALMENRFRLMQQPIASLLGGDRGMFDVLVRMIDEQGQEVLPSEFMAAAQRNDLMKNIDRWVIAASMNFCASRPVKQLFVRLSEGSVRDKSLLQWLSNQLKSSRIDPHRIVFQISEQAATEYLRDAAEMGAALRKSGFGFALEHFGAGRDPRRLLAELPLGFIKIDGTLIQSLAVDQELQQHVRELVDQARQREIATIAERVEDANTMAVLWQLGVEYIQGYFVNEPEQVVMG</sequence>
<dbReference type="SUPFAM" id="SSF55785">
    <property type="entry name" value="PYP-like sensor domain (PAS domain)"/>
    <property type="match status" value="1"/>
</dbReference>
<evidence type="ECO:0000313" key="5">
    <source>
        <dbReference type="Proteomes" id="UP000070250"/>
    </source>
</evidence>
<dbReference type="Gene3D" id="3.20.20.450">
    <property type="entry name" value="EAL domain"/>
    <property type="match status" value="1"/>
</dbReference>
<dbReference type="KEGG" id="sdf:ACG33_10430"/>
<dbReference type="PROSITE" id="PS50887">
    <property type="entry name" value="GGDEF"/>
    <property type="match status" value="1"/>
</dbReference>